<feature type="domain" description="D-isomer specific 2-hydroxyacid dehydrogenase NAD-binding" evidence="6">
    <location>
        <begin position="108"/>
        <end position="285"/>
    </location>
</feature>
<keyword evidence="8" id="KW-1185">Reference proteome</keyword>
<dbReference type="Pfam" id="PF02826">
    <property type="entry name" value="2-Hacid_dh_C"/>
    <property type="match status" value="1"/>
</dbReference>
<evidence type="ECO:0000313" key="8">
    <source>
        <dbReference type="Proteomes" id="UP000029640"/>
    </source>
</evidence>
<dbReference type="SUPFAM" id="SSF51735">
    <property type="entry name" value="NAD(P)-binding Rossmann-fold domains"/>
    <property type="match status" value="1"/>
</dbReference>
<dbReference type="CDD" id="cd05301">
    <property type="entry name" value="GDH"/>
    <property type="match status" value="1"/>
</dbReference>
<dbReference type="PANTHER" id="PTHR10996">
    <property type="entry name" value="2-HYDROXYACID DEHYDROGENASE-RELATED"/>
    <property type="match status" value="1"/>
</dbReference>
<dbReference type="RefSeq" id="WP_035515544.1">
    <property type="nucleotide sequence ID" value="NZ_KN234756.1"/>
</dbReference>
<dbReference type="eggNOG" id="COG1052">
    <property type="taxonomic scope" value="Bacteria"/>
</dbReference>
<dbReference type="GO" id="GO:0004617">
    <property type="term" value="F:phosphoglycerate dehydrogenase activity"/>
    <property type="evidence" value="ECO:0007669"/>
    <property type="project" value="UniProtKB-EC"/>
</dbReference>
<evidence type="ECO:0000256" key="1">
    <source>
        <dbReference type="ARBA" id="ARBA00005854"/>
    </source>
</evidence>
<dbReference type="SUPFAM" id="SSF52283">
    <property type="entry name" value="Formate/glycerate dehydrogenase catalytic domain-like"/>
    <property type="match status" value="1"/>
</dbReference>
<dbReference type="PROSITE" id="PS00671">
    <property type="entry name" value="D_2_HYDROXYACID_DH_3"/>
    <property type="match status" value="1"/>
</dbReference>
<dbReference type="STRING" id="1265313.HRUBRA_01287"/>
<name>A0A095VSL5_9GAMM</name>
<dbReference type="GO" id="GO:0005829">
    <property type="term" value="C:cytosol"/>
    <property type="evidence" value="ECO:0007669"/>
    <property type="project" value="TreeGrafter"/>
</dbReference>
<dbReference type="FunFam" id="3.40.50.720:FF:000203">
    <property type="entry name" value="D-3-phosphoglycerate dehydrogenase (SerA)"/>
    <property type="match status" value="1"/>
</dbReference>
<dbReference type="GO" id="GO:0030267">
    <property type="term" value="F:glyoxylate reductase (NADPH) activity"/>
    <property type="evidence" value="ECO:0007669"/>
    <property type="project" value="TreeGrafter"/>
</dbReference>
<dbReference type="Gene3D" id="3.40.50.720">
    <property type="entry name" value="NAD(P)-binding Rossmann-like Domain"/>
    <property type="match status" value="2"/>
</dbReference>
<evidence type="ECO:0000256" key="2">
    <source>
        <dbReference type="ARBA" id="ARBA00023002"/>
    </source>
</evidence>
<dbReference type="InterPro" id="IPR036291">
    <property type="entry name" value="NAD(P)-bd_dom_sf"/>
</dbReference>
<dbReference type="InterPro" id="IPR050223">
    <property type="entry name" value="D-isomer_2-hydroxyacid_DH"/>
</dbReference>
<dbReference type="EC" id="1.1.1.95" evidence="7"/>
<keyword evidence="2 4" id="KW-0560">Oxidoreductase</keyword>
<dbReference type="InterPro" id="IPR006140">
    <property type="entry name" value="D-isomer_DH_NAD-bd"/>
</dbReference>
<accession>A0A095VSL5</accession>
<dbReference type="OrthoDB" id="9805416at2"/>
<dbReference type="GO" id="GO:0016618">
    <property type="term" value="F:hydroxypyruvate reductase [NAD(P)H] activity"/>
    <property type="evidence" value="ECO:0007669"/>
    <property type="project" value="TreeGrafter"/>
</dbReference>
<dbReference type="Proteomes" id="UP000029640">
    <property type="component" value="Unassembled WGS sequence"/>
</dbReference>
<evidence type="ECO:0000259" key="6">
    <source>
        <dbReference type="Pfam" id="PF02826"/>
    </source>
</evidence>
<dbReference type="HOGENOM" id="CLU_019796_1_2_6"/>
<evidence type="ECO:0000313" key="7">
    <source>
        <dbReference type="EMBL" id="KGE04063.1"/>
    </source>
</evidence>
<dbReference type="EMBL" id="AUVB01000038">
    <property type="protein sequence ID" value="KGE04063.1"/>
    <property type="molecule type" value="Genomic_DNA"/>
</dbReference>
<evidence type="ECO:0000256" key="4">
    <source>
        <dbReference type="RuleBase" id="RU003719"/>
    </source>
</evidence>
<dbReference type="InterPro" id="IPR006139">
    <property type="entry name" value="D-isomer_2_OHA_DH_cat_dom"/>
</dbReference>
<evidence type="ECO:0000259" key="5">
    <source>
        <dbReference type="Pfam" id="PF00389"/>
    </source>
</evidence>
<organism evidence="7 8">
    <name type="scientific">Pseudohaliea rubra DSM 19751</name>
    <dbReference type="NCBI Taxonomy" id="1265313"/>
    <lineage>
        <taxon>Bacteria</taxon>
        <taxon>Pseudomonadati</taxon>
        <taxon>Pseudomonadota</taxon>
        <taxon>Gammaproteobacteria</taxon>
        <taxon>Cellvibrionales</taxon>
        <taxon>Halieaceae</taxon>
        <taxon>Pseudohaliea</taxon>
    </lineage>
</organism>
<gene>
    <name evidence="7" type="ORF">HRUBRA_01287</name>
</gene>
<keyword evidence="3" id="KW-0520">NAD</keyword>
<protein>
    <submittedName>
        <fullName evidence="7">D-3-phosphoglycerate dehydrogenase</fullName>
        <ecNumber evidence="7">1.1.1.95</ecNumber>
    </submittedName>
</protein>
<reference evidence="7 8" key="1">
    <citation type="journal article" date="2014" name="Genome Announc.">
        <title>Genome Sequence of Gammaproteobacterial Pseudohaliea rubra Type Strain DSM 19751, Isolated from Coastal Seawater of the Mediterranean Sea.</title>
        <authorList>
            <person name="Spring S."/>
            <person name="Fiebig A."/>
            <person name="Riedel T."/>
            <person name="Goker M."/>
            <person name="Klenk H.P."/>
        </authorList>
    </citation>
    <scope>NUCLEOTIDE SEQUENCE [LARGE SCALE GENOMIC DNA]</scope>
    <source>
        <strain evidence="7 8">DSM 19751</strain>
    </source>
</reference>
<dbReference type="Pfam" id="PF00389">
    <property type="entry name" value="2-Hacid_dh"/>
    <property type="match status" value="1"/>
</dbReference>
<dbReference type="AlphaFoldDB" id="A0A095VSL5"/>
<feature type="domain" description="D-isomer specific 2-hydroxyacid dehydrogenase catalytic" evidence="5">
    <location>
        <begin position="7"/>
        <end position="317"/>
    </location>
</feature>
<comment type="similarity">
    <text evidence="1 4">Belongs to the D-isomer specific 2-hydroxyacid dehydrogenase family.</text>
</comment>
<evidence type="ECO:0000256" key="3">
    <source>
        <dbReference type="ARBA" id="ARBA00023027"/>
    </source>
</evidence>
<proteinExistence type="inferred from homology"/>
<sequence length="322" mass="33525">MSHIYLTHALPGKRIAELGQHCDMDCWSGPGLLPADRLRLALAAADGVVCLLTDRIDAALLAAAPRLRFISSVSVGLDHVDLEAATGRGIPVGHTPGVLVDATADTAFALLLAAARRIAEADAFVRGGHWRPETAWSPDFFLGRDLAGATLGLVGLGAIARAVARRAAAFGMRVVAWNRSPRTVPGVEVLPLDDVLAASDFVSVHVALAPQTRGLLDAQRLAQLRPGAVLINTARGGIVDEAALADALISGHLGGAGLDVYEREPLPAESPLLTAPNTVLAPHIGSATALTRRRMADLAAANALAALRGERMPHCANPAVYE</sequence>
<dbReference type="InterPro" id="IPR029753">
    <property type="entry name" value="D-isomer_DH_CS"/>
</dbReference>
<dbReference type="PATRIC" id="fig|1265313.6.peg.1271"/>
<dbReference type="PANTHER" id="PTHR10996:SF178">
    <property type="entry name" value="2-HYDROXYACID DEHYDROGENASE YGL185C-RELATED"/>
    <property type="match status" value="1"/>
</dbReference>
<comment type="caution">
    <text evidence="7">The sequence shown here is derived from an EMBL/GenBank/DDBJ whole genome shotgun (WGS) entry which is preliminary data.</text>
</comment>
<dbReference type="GO" id="GO:0051287">
    <property type="term" value="F:NAD binding"/>
    <property type="evidence" value="ECO:0007669"/>
    <property type="project" value="InterPro"/>
</dbReference>